<reference evidence="10 11" key="1">
    <citation type="journal article" date="2015" name="Nature">
        <title>rRNA introns, odd ribosomes, and small enigmatic genomes across a large radiation of phyla.</title>
        <authorList>
            <person name="Brown C.T."/>
            <person name="Hug L.A."/>
            <person name="Thomas B.C."/>
            <person name="Sharon I."/>
            <person name="Castelle C.J."/>
            <person name="Singh A."/>
            <person name="Wilkins M.J."/>
            <person name="Williams K.H."/>
            <person name="Banfield J.F."/>
        </authorList>
    </citation>
    <scope>NUCLEOTIDE SEQUENCE [LARGE SCALE GENOMIC DNA]</scope>
</reference>
<evidence type="ECO:0000256" key="5">
    <source>
        <dbReference type="ARBA" id="ARBA00022692"/>
    </source>
</evidence>
<evidence type="ECO:0000256" key="1">
    <source>
        <dbReference type="ARBA" id="ARBA00004651"/>
    </source>
</evidence>
<dbReference type="GO" id="GO:0005886">
    <property type="term" value="C:plasma membrane"/>
    <property type="evidence" value="ECO:0007669"/>
    <property type="project" value="UniProtKB-SubCell"/>
</dbReference>
<keyword evidence="4" id="KW-0808">Transferase</keyword>
<keyword evidence="6 8" id="KW-1133">Transmembrane helix</keyword>
<feature type="transmembrane region" description="Helical" evidence="8">
    <location>
        <begin position="136"/>
        <end position="155"/>
    </location>
</feature>
<dbReference type="InterPro" id="IPR050297">
    <property type="entry name" value="LipidA_mod_glycosyltrf_83"/>
</dbReference>
<evidence type="ECO:0000256" key="2">
    <source>
        <dbReference type="ARBA" id="ARBA00022475"/>
    </source>
</evidence>
<evidence type="ECO:0000256" key="6">
    <source>
        <dbReference type="ARBA" id="ARBA00022989"/>
    </source>
</evidence>
<keyword evidence="5 8" id="KW-0812">Transmembrane</keyword>
<keyword evidence="3" id="KW-0328">Glycosyltransferase</keyword>
<dbReference type="GO" id="GO:0009103">
    <property type="term" value="P:lipopolysaccharide biosynthetic process"/>
    <property type="evidence" value="ECO:0007669"/>
    <property type="project" value="UniProtKB-ARBA"/>
</dbReference>
<protein>
    <recommendedName>
        <fullName evidence="9">Glycosyltransferase RgtA/B/C/D-like domain-containing protein</fullName>
    </recommendedName>
</protein>
<feature type="domain" description="Glycosyltransferase RgtA/B/C/D-like" evidence="9">
    <location>
        <begin position="67"/>
        <end position="218"/>
    </location>
</feature>
<feature type="transmembrane region" description="Helical" evidence="8">
    <location>
        <begin position="175"/>
        <end position="195"/>
    </location>
</feature>
<evidence type="ECO:0000256" key="4">
    <source>
        <dbReference type="ARBA" id="ARBA00022679"/>
    </source>
</evidence>
<feature type="transmembrane region" description="Helical" evidence="8">
    <location>
        <begin position="207"/>
        <end position="224"/>
    </location>
</feature>
<feature type="transmembrane region" description="Helical" evidence="8">
    <location>
        <begin position="342"/>
        <end position="360"/>
    </location>
</feature>
<keyword evidence="7 8" id="KW-0472">Membrane</keyword>
<dbReference type="GO" id="GO:0010041">
    <property type="term" value="P:response to iron(III) ion"/>
    <property type="evidence" value="ECO:0007669"/>
    <property type="project" value="TreeGrafter"/>
</dbReference>
<evidence type="ECO:0000256" key="3">
    <source>
        <dbReference type="ARBA" id="ARBA00022676"/>
    </source>
</evidence>
<keyword evidence="2" id="KW-1003">Cell membrane</keyword>
<dbReference type="GO" id="GO:0016763">
    <property type="term" value="F:pentosyltransferase activity"/>
    <property type="evidence" value="ECO:0007669"/>
    <property type="project" value="TreeGrafter"/>
</dbReference>
<sequence length="561" mass="64035">MKTKLLLIMILVVASLLRLWKLSTVPVSLFGDELDVGYHAYSILKTGKDYYGNSWPIHFHSIAEWRTPLYLYSAVPTVAIFGVTPLGVRLPAAIFGILSVYVMFLFVRQITNHQSLATIASAVMAVNPWSLQYSRAGFEVTLLIFLLLLGLYFFFRALQDFRFLIPASISFALTPWVYSTAKLFTPLLLIFLFLVWRKEILSIPKKYLAFAFLAFVIVGSPVTYDTFFGKATQRFSYISIFTDPTTESEVGTARQVDARVRGEEGVGLKPTFIDRAIHNKYTFWGKNVIDNYFRSFSTDFLFVKGDINLRHSIGTGEFYKIEAVALIAGLIFFFVSKRDVRIKLLIVFWILAGAIPAAITREGANHATRLILILPPLVFLIAYGIKEIFEFRKLIFLVLFGIWLLEFGNYLHRYYIHYPWESERWWHAGWSEAIAFVKEVEGGYDRVAISMSGEPAWIFFAGHYMYPPDIWQKNFPIGNDIYLTGFGKVSHIDKFYFGSLSGGLYEWGQVLDSKTLYLANASEVKVNLVLEPDRKPEDLDLIKAITFPSGEPAFYLFSGTK</sequence>
<gene>
    <name evidence="10" type="ORF">UU32_C0003G0010</name>
</gene>
<evidence type="ECO:0000256" key="7">
    <source>
        <dbReference type="ARBA" id="ARBA00023136"/>
    </source>
</evidence>
<evidence type="ECO:0000313" key="10">
    <source>
        <dbReference type="EMBL" id="KKR87880.1"/>
    </source>
</evidence>
<organism evidence="10 11">
    <name type="scientific">Candidatus Woesebacteria bacterium GW2011_GWB1_41_10</name>
    <dbReference type="NCBI Taxonomy" id="1618577"/>
    <lineage>
        <taxon>Bacteria</taxon>
        <taxon>Candidatus Woeseibacteriota</taxon>
    </lineage>
</organism>
<dbReference type="AlphaFoldDB" id="A0A0G0WTV9"/>
<comment type="caution">
    <text evidence="10">The sequence shown here is derived from an EMBL/GenBank/DDBJ whole genome shotgun (WGS) entry which is preliminary data.</text>
</comment>
<feature type="transmembrane region" description="Helical" evidence="8">
    <location>
        <begin position="394"/>
        <end position="412"/>
    </location>
</feature>
<evidence type="ECO:0000256" key="8">
    <source>
        <dbReference type="SAM" id="Phobius"/>
    </source>
</evidence>
<dbReference type="EMBL" id="LCAE01000003">
    <property type="protein sequence ID" value="KKR87880.1"/>
    <property type="molecule type" value="Genomic_DNA"/>
</dbReference>
<proteinExistence type="predicted"/>
<evidence type="ECO:0000259" key="9">
    <source>
        <dbReference type="Pfam" id="PF13231"/>
    </source>
</evidence>
<dbReference type="PANTHER" id="PTHR33908">
    <property type="entry name" value="MANNOSYLTRANSFERASE YKCB-RELATED"/>
    <property type="match status" value="1"/>
</dbReference>
<feature type="transmembrane region" description="Helical" evidence="8">
    <location>
        <begin position="366"/>
        <end position="385"/>
    </location>
</feature>
<dbReference type="InterPro" id="IPR038731">
    <property type="entry name" value="RgtA/B/C-like"/>
</dbReference>
<feature type="transmembrane region" description="Helical" evidence="8">
    <location>
        <begin position="86"/>
        <end position="107"/>
    </location>
</feature>
<comment type="subcellular location">
    <subcellularLocation>
        <location evidence="1">Cell membrane</location>
        <topology evidence="1">Multi-pass membrane protein</topology>
    </subcellularLocation>
</comment>
<accession>A0A0G0WTV9</accession>
<name>A0A0G0WTV9_9BACT</name>
<dbReference type="PANTHER" id="PTHR33908:SF3">
    <property type="entry name" value="UNDECAPRENYL PHOSPHATE-ALPHA-4-AMINO-4-DEOXY-L-ARABINOSE ARABINOSYL TRANSFERASE"/>
    <property type="match status" value="1"/>
</dbReference>
<evidence type="ECO:0000313" key="11">
    <source>
        <dbReference type="Proteomes" id="UP000033858"/>
    </source>
</evidence>
<dbReference type="Proteomes" id="UP000033858">
    <property type="component" value="Unassembled WGS sequence"/>
</dbReference>
<feature type="transmembrane region" description="Helical" evidence="8">
    <location>
        <begin position="318"/>
        <end position="335"/>
    </location>
</feature>
<dbReference type="Pfam" id="PF13231">
    <property type="entry name" value="PMT_2"/>
    <property type="match status" value="1"/>
</dbReference>